<dbReference type="EMBL" id="BSXS01016447">
    <property type="protein sequence ID" value="GMF07764.1"/>
    <property type="molecule type" value="Genomic_DNA"/>
</dbReference>
<comment type="caution">
    <text evidence="1">The sequence shown here is derived from an EMBL/GenBank/DDBJ whole genome shotgun (WGS) entry which is preliminary data.</text>
</comment>
<evidence type="ECO:0000313" key="2">
    <source>
        <dbReference type="Proteomes" id="UP001165064"/>
    </source>
</evidence>
<sequence length="188" mass="21256">MIHQQLITAVFDQIFHKLGPNTVLVGHNLVGDVTALSDTLKVQFPEYLKIVDTENLWNSMVGAETSGQCKVSMGYILNKLSIPHSYLHNGVNDSYYTLIACLLMSSPSFIRHSRPALSSPPVMEQDENGKWKKFTPELKFNPGEEYVMEKCKKVTGKKCSPLPQTHFYPIIPFDLNVFNQHLLDITES</sequence>
<gene>
    <name evidence="1" type="ORF">Amon02_001303600</name>
</gene>
<dbReference type="Proteomes" id="UP001165064">
    <property type="component" value="Unassembled WGS sequence"/>
</dbReference>
<evidence type="ECO:0000313" key="1">
    <source>
        <dbReference type="EMBL" id="GMF07764.1"/>
    </source>
</evidence>
<proteinExistence type="predicted"/>
<accession>A0ACB5UBE2</accession>
<organism evidence="1 2">
    <name type="scientific">Ambrosiozyma monospora</name>
    <name type="common">Yeast</name>
    <name type="synonym">Endomycopsis monosporus</name>
    <dbReference type="NCBI Taxonomy" id="43982"/>
    <lineage>
        <taxon>Eukaryota</taxon>
        <taxon>Fungi</taxon>
        <taxon>Dikarya</taxon>
        <taxon>Ascomycota</taxon>
        <taxon>Saccharomycotina</taxon>
        <taxon>Pichiomycetes</taxon>
        <taxon>Pichiales</taxon>
        <taxon>Pichiaceae</taxon>
        <taxon>Ambrosiozyma</taxon>
    </lineage>
</organism>
<keyword evidence="2" id="KW-1185">Reference proteome</keyword>
<name>A0ACB5UBE2_AMBMO</name>
<protein>
    <submittedName>
        <fullName evidence="1">Unnamed protein product</fullName>
    </submittedName>
</protein>
<reference evidence="1" key="1">
    <citation type="submission" date="2023-04" db="EMBL/GenBank/DDBJ databases">
        <title>Ambrosiozyma monospora NBRC 10751.</title>
        <authorList>
            <person name="Ichikawa N."/>
            <person name="Sato H."/>
            <person name="Tonouchi N."/>
        </authorList>
    </citation>
    <scope>NUCLEOTIDE SEQUENCE</scope>
    <source>
        <strain evidence="1">NBRC 10751</strain>
    </source>
</reference>